<dbReference type="SMART" id="SM00382">
    <property type="entry name" value="AAA"/>
    <property type="match status" value="1"/>
</dbReference>
<dbReference type="Gene3D" id="3.40.50.300">
    <property type="entry name" value="P-loop containing nucleotide triphosphate hydrolases"/>
    <property type="match status" value="1"/>
</dbReference>
<protein>
    <submittedName>
        <fullName evidence="7">ABC transporter related</fullName>
    </submittedName>
</protein>
<dbReference type="HOGENOM" id="CLU_000604_1_22_5"/>
<dbReference type="GO" id="GO:0005886">
    <property type="term" value="C:plasma membrane"/>
    <property type="evidence" value="ECO:0007669"/>
    <property type="project" value="TreeGrafter"/>
</dbReference>
<dbReference type="GO" id="GO:0016887">
    <property type="term" value="F:ATP hydrolysis activity"/>
    <property type="evidence" value="ECO:0007669"/>
    <property type="project" value="InterPro"/>
</dbReference>
<dbReference type="InterPro" id="IPR017911">
    <property type="entry name" value="MacB-like_ATP-bd"/>
</dbReference>
<name>B0SZ26_CAUSK</name>
<evidence type="ECO:0000259" key="6">
    <source>
        <dbReference type="PROSITE" id="PS50893"/>
    </source>
</evidence>
<dbReference type="InterPro" id="IPR017871">
    <property type="entry name" value="ABC_transporter-like_CS"/>
</dbReference>
<evidence type="ECO:0000313" key="7">
    <source>
        <dbReference type="EMBL" id="ABZ71937.1"/>
    </source>
</evidence>
<dbReference type="EMBL" id="CP000927">
    <property type="protein sequence ID" value="ABZ71937.1"/>
    <property type="molecule type" value="Genomic_DNA"/>
</dbReference>
<dbReference type="PANTHER" id="PTHR24220:SF689">
    <property type="entry name" value="LIPOPROTEIN-RELEASING SYSTEM ATP-BINDING PROTEIN LOLD"/>
    <property type="match status" value="1"/>
</dbReference>
<dbReference type="AlphaFoldDB" id="B0SZ26"/>
<dbReference type="GO" id="GO:0098796">
    <property type="term" value="C:membrane protein complex"/>
    <property type="evidence" value="ECO:0007669"/>
    <property type="project" value="UniProtKB-ARBA"/>
</dbReference>
<dbReference type="Pfam" id="PF00005">
    <property type="entry name" value="ABC_tran"/>
    <property type="match status" value="1"/>
</dbReference>
<dbReference type="InterPro" id="IPR003439">
    <property type="entry name" value="ABC_transporter-like_ATP-bd"/>
</dbReference>
<dbReference type="InterPro" id="IPR003593">
    <property type="entry name" value="AAA+_ATPase"/>
</dbReference>
<gene>
    <name evidence="7" type="ordered locus">Caul_2810</name>
</gene>
<evidence type="ECO:0000256" key="1">
    <source>
        <dbReference type="ARBA" id="ARBA00022448"/>
    </source>
</evidence>
<reference evidence="7" key="1">
    <citation type="submission" date="2008-01" db="EMBL/GenBank/DDBJ databases">
        <title>Complete sequence of chromosome of Caulobacter sp. K31.</title>
        <authorList>
            <consortium name="US DOE Joint Genome Institute"/>
            <person name="Copeland A."/>
            <person name="Lucas S."/>
            <person name="Lapidus A."/>
            <person name="Barry K."/>
            <person name="Glavina del Rio T."/>
            <person name="Dalin E."/>
            <person name="Tice H."/>
            <person name="Pitluck S."/>
            <person name="Bruce D."/>
            <person name="Goodwin L."/>
            <person name="Thompson L.S."/>
            <person name="Brettin T."/>
            <person name="Detter J.C."/>
            <person name="Han C."/>
            <person name="Schmutz J."/>
            <person name="Larimer F."/>
            <person name="Land M."/>
            <person name="Hauser L."/>
            <person name="Kyrpides N."/>
            <person name="Kim E."/>
            <person name="Stephens C."/>
            <person name="Richardson P."/>
        </authorList>
    </citation>
    <scope>NUCLEOTIDE SEQUENCE [LARGE SCALE GENOMIC DNA]</scope>
    <source>
        <strain evidence="7">K31</strain>
    </source>
</reference>
<keyword evidence="4" id="KW-0067">ATP-binding</keyword>
<feature type="domain" description="ABC transporter" evidence="6">
    <location>
        <begin position="8"/>
        <end position="230"/>
    </location>
</feature>
<dbReference type="PANTHER" id="PTHR24220">
    <property type="entry name" value="IMPORT ATP-BINDING PROTEIN"/>
    <property type="match status" value="1"/>
</dbReference>
<dbReference type="OrthoDB" id="9802264at2"/>
<dbReference type="CDD" id="cd03255">
    <property type="entry name" value="ABC_MJ0796_LolCDE_FtsE"/>
    <property type="match status" value="1"/>
</dbReference>
<keyword evidence="3" id="KW-0547">Nucleotide-binding</keyword>
<evidence type="ECO:0000256" key="2">
    <source>
        <dbReference type="ARBA" id="ARBA00022519"/>
    </source>
</evidence>
<comment type="similarity">
    <text evidence="5">Belongs to the ABC transporter superfamily. Macrolide exporter (TC 3.A.1.122) family.</text>
</comment>
<dbReference type="GO" id="GO:0089705">
    <property type="term" value="P:protein localization to outer membrane"/>
    <property type="evidence" value="ECO:0007669"/>
    <property type="project" value="TreeGrafter"/>
</dbReference>
<dbReference type="GO" id="GO:0005524">
    <property type="term" value="F:ATP binding"/>
    <property type="evidence" value="ECO:0007669"/>
    <property type="project" value="UniProtKB-KW"/>
</dbReference>
<dbReference type="PROSITE" id="PS00211">
    <property type="entry name" value="ABC_TRANSPORTER_1"/>
    <property type="match status" value="1"/>
</dbReference>
<dbReference type="GO" id="GO:0044874">
    <property type="term" value="P:lipoprotein localization to outer membrane"/>
    <property type="evidence" value="ECO:0007669"/>
    <property type="project" value="TreeGrafter"/>
</dbReference>
<keyword evidence="2" id="KW-0472">Membrane</keyword>
<dbReference type="KEGG" id="cak:Caul_2810"/>
<dbReference type="GO" id="GO:0022857">
    <property type="term" value="F:transmembrane transporter activity"/>
    <property type="evidence" value="ECO:0007669"/>
    <property type="project" value="TreeGrafter"/>
</dbReference>
<evidence type="ECO:0000256" key="3">
    <source>
        <dbReference type="ARBA" id="ARBA00022741"/>
    </source>
</evidence>
<dbReference type="SUPFAM" id="SSF52540">
    <property type="entry name" value="P-loop containing nucleoside triphosphate hydrolases"/>
    <property type="match status" value="1"/>
</dbReference>
<evidence type="ECO:0000256" key="5">
    <source>
        <dbReference type="ARBA" id="ARBA00038388"/>
    </source>
</evidence>
<sequence length="230" mass="24650">MSNPSPVLSLRGVERTYVTEAGALNVLRGVDLDVYPGEVVGLIGPSGSGKSSLLHAAGLLEKPNAGVIALDGRDCSKLSERQRTKVRLTTVGFVYQFHHLLPEFSAVENVAMPAMIAGRSRGEARAAATEMLNQLGLAERLNHQPGQMSGGEQQRVAIARALANSPKLLLADEPTGNLDPTNSAAVFQALYEQARQRGVAALIATHNMELARYMDRVFALKDGHLVPQTF</sequence>
<dbReference type="STRING" id="366602.Caul_2810"/>
<dbReference type="FunFam" id="3.40.50.300:FF:000032">
    <property type="entry name" value="Export ABC transporter ATP-binding protein"/>
    <property type="match status" value="1"/>
</dbReference>
<dbReference type="eggNOG" id="COG1136">
    <property type="taxonomic scope" value="Bacteria"/>
</dbReference>
<organism evidence="7">
    <name type="scientific">Caulobacter sp. (strain K31)</name>
    <dbReference type="NCBI Taxonomy" id="366602"/>
    <lineage>
        <taxon>Bacteria</taxon>
        <taxon>Pseudomonadati</taxon>
        <taxon>Pseudomonadota</taxon>
        <taxon>Alphaproteobacteria</taxon>
        <taxon>Caulobacterales</taxon>
        <taxon>Caulobacteraceae</taxon>
        <taxon>Caulobacter</taxon>
    </lineage>
</organism>
<keyword evidence="1" id="KW-0813">Transport</keyword>
<proteinExistence type="inferred from homology"/>
<dbReference type="InterPro" id="IPR015854">
    <property type="entry name" value="ABC_transpr_LolD-like"/>
</dbReference>
<dbReference type="InterPro" id="IPR027417">
    <property type="entry name" value="P-loop_NTPase"/>
</dbReference>
<keyword evidence="2" id="KW-0997">Cell inner membrane</keyword>
<keyword evidence="2" id="KW-1003">Cell membrane</keyword>
<dbReference type="PROSITE" id="PS50893">
    <property type="entry name" value="ABC_TRANSPORTER_2"/>
    <property type="match status" value="1"/>
</dbReference>
<evidence type="ECO:0000256" key="4">
    <source>
        <dbReference type="ARBA" id="ARBA00022840"/>
    </source>
</evidence>
<accession>B0SZ26</accession>